<dbReference type="RefSeq" id="XP_005715506.1">
    <property type="nucleotide sequence ID" value="XM_005715449.1"/>
</dbReference>
<dbReference type="EMBL" id="HG001741">
    <property type="protein sequence ID" value="CDF35687.1"/>
    <property type="molecule type" value="Genomic_DNA"/>
</dbReference>
<reference evidence="3" key="1">
    <citation type="journal article" date="2013" name="Proc. Natl. Acad. Sci. U.S.A.">
        <title>Genome structure and metabolic features in the red seaweed Chondrus crispus shed light on evolution of the Archaeplastida.</title>
        <authorList>
            <person name="Collen J."/>
            <person name="Porcel B."/>
            <person name="Carre W."/>
            <person name="Ball S.G."/>
            <person name="Chaparro C."/>
            <person name="Tonon T."/>
            <person name="Barbeyron T."/>
            <person name="Michel G."/>
            <person name="Noel B."/>
            <person name="Valentin K."/>
            <person name="Elias M."/>
            <person name="Artiguenave F."/>
            <person name="Arun A."/>
            <person name="Aury J.M."/>
            <person name="Barbosa-Neto J.F."/>
            <person name="Bothwell J.H."/>
            <person name="Bouget F.Y."/>
            <person name="Brillet L."/>
            <person name="Cabello-Hurtado F."/>
            <person name="Capella-Gutierrez S."/>
            <person name="Charrier B."/>
            <person name="Cladiere L."/>
            <person name="Cock J.M."/>
            <person name="Coelho S.M."/>
            <person name="Colleoni C."/>
            <person name="Czjzek M."/>
            <person name="Da Silva C."/>
            <person name="Delage L."/>
            <person name="Denoeud F."/>
            <person name="Deschamps P."/>
            <person name="Dittami S.M."/>
            <person name="Gabaldon T."/>
            <person name="Gachon C.M."/>
            <person name="Groisillier A."/>
            <person name="Herve C."/>
            <person name="Jabbari K."/>
            <person name="Katinka M."/>
            <person name="Kloareg B."/>
            <person name="Kowalczyk N."/>
            <person name="Labadie K."/>
            <person name="Leblanc C."/>
            <person name="Lopez P.J."/>
            <person name="McLachlan D.H."/>
            <person name="Meslet-Cladiere L."/>
            <person name="Moustafa A."/>
            <person name="Nehr Z."/>
            <person name="Nyvall Collen P."/>
            <person name="Panaud O."/>
            <person name="Partensky F."/>
            <person name="Poulain J."/>
            <person name="Rensing S.A."/>
            <person name="Rousvoal S."/>
            <person name="Samson G."/>
            <person name="Symeonidi A."/>
            <person name="Weissenbach J."/>
            <person name="Zambounis A."/>
            <person name="Wincker P."/>
            <person name="Boyen C."/>
        </authorList>
    </citation>
    <scope>NUCLEOTIDE SEQUENCE [LARGE SCALE GENOMIC DNA]</scope>
    <source>
        <strain evidence="3">cv. Stackhouse</strain>
    </source>
</reference>
<evidence type="ECO:0000313" key="2">
    <source>
        <dbReference type="EMBL" id="CDF35687.1"/>
    </source>
</evidence>
<dbReference type="GeneID" id="17323223"/>
<accession>R7QAZ6</accession>
<dbReference type="Proteomes" id="UP000012073">
    <property type="component" value="Unassembled WGS sequence"/>
</dbReference>
<protein>
    <submittedName>
        <fullName evidence="2">Uncharacterized protein</fullName>
    </submittedName>
</protein>
<gene>
    <name evidence="2" type="ORF">CHC_T00004132001</name>
</gene>
<evidence type="ECO:0000256" key="1">
    <source>
        <dbReference type="SAM" id="Coils"/>
    </source>
</evidence>
<organism evidence="2 3">
    <name type="scientific">Chondrus crispus</name>
    <name type="common">Carrageen Irish moss</name>
    <name type="synonym">Polymorpha crispa</name>
    <dbReference type="NCBI Taxonomy" id="2769"/>
    <lineage>
        <taxon>Eukaryota</taxon>
        <taxon>Rhodophyta</taxon>
        <taxon>Florideophyceae</taxon>
        <taxon>Rhodymeniophycidae</taxon>
        <taxon>Gigartinales</taxon>
        <taxon>Gigartinaceae</taxon>
        <taxon>Chondrus</taxon>
    </lineage>
</organism>
<keyword evidence="1" id="KW-0175">Coiled coil</keyword>
<dbReference type="AlphaFoldDB" id="R7QAZ6"/>
<dbReference type="KEGG" id="ccp:CHC_T00004132001"/>
<dbReference type="Gramene" id="CDF35687">
    <property type="protein sequence ID" value="CDF35687"/>
    <property type="gene ID" value="CHC_T00004132001"/>
</dbReference>
<feature type="coiled-coil region" evidence="1">
    <location>
        <begin position="130"/>
        <end position="164"/>
    </location>
</feature>
<proteinExistence type="predicted"/>
<keyword evidence="3" id="KW-1185">Reference proteome</keyword>
<sequence length="315" mass="35904">MQSITRRLFQAWAAVRVIWKRGFVLCFRQRVTQLFMSPAHCIELGCLRSKRESFAHAAKAKLTSTSYMMRWGKRGKLRQQIRDLETSELFLCQQVDSLKTDNDILKGERSRLSHLLQESNDTLLIMNKALKSNEANKAERNDLIESLNQQLAAAEDLFARLYQRIRANAMRTHAAESNFVSETETPRESEVPICALQDDLGDVQEELMKCREVIHRQNVESIVQDCIWEAACAAAVPETREKQGKEERRVAVCLSPRKGNRSISKAQHVLCSELFLAISCDGVLVPSRKRVSDEGHNLGCLGVLKSFWVWLLAQC</sequence>
<name>R7QAZ6_CHOCR</name>
<evidence type="ECO:0000313" key="3">
    <source>
        <dbReference type="Proteomes" id="UP000012073"/>
    </source>
</evidence>